<dbReference type="SUPFAM" id="SSF50621">
    <property type="entry name" value="Alanine racemase C-terminal domain-like"/>
    <property type="match status" value="1"/>
</dbReference>
<feature type="binding site" evidence="5">
    <location>
        <position position="376"/>
    </location>
    <ligand>
        <name>pyridoxal 5'-phosphate</name>
        <dbReference type="ChEBI" id="CHEBI:597326"/>
    </ligand>
</feature>
<feature type="binding site" evidence="5">
    <location>
        <begin position="278"/>
        <end position="281"/>
    </location>
    <ligand>
        <name>pyridoxal 5'-phosphate</name>
        <dbReference type="ChEBI" id="CHEBI:597326"/>
    </ligand>
</feature>
<comment type="subunit">
    <text evidence="5">Homodimer.</text>
</comment>
<dbReference type="InterPro" id="IPR000183">
    <property type="entry name" value="Orn/DAP/Arg_de-COase"/>
</dbReference>
<evidence type="ECO:0000256" key="7">
    <source>
        <dbReference type="RuleBase" id="RU003738"/>
    </source>
</evidence>
<dbReference type="RefSeq" id="WP_283400995.1">
    <property type="nucleotide sequence ID" value="NZ_FXUB01000005.1"/>
</dbReference>
<dbReference type="PRINTS" id="PR01181">
    <property type="entry name" value="DAPDCRBXLASE"/>
</dbReference>
<dbReference type="EMBL" id="FXUB01000005">
    <property type="protein sequence ID" value="SMP17729.1"/>
    <property type="molecule type" value="Genomic_DNA"/>
</dbReference>
<evidence type="ECO:0000259" key="8">
    <source>
        <dbReference type="Pfam" id="PF00278"/>
    </source>
</evidence>
<feature type="binding site" evidence="5">
    <location>
        <position position="348"/>
    </location>
    <ligand>
        <name>substrate</name>
    </ligand>
</feature>
<evidence type="ECO:0000256" key="5">
    <source>
        <dbReference type="HAMAP-Rule" id="MF_02120"/>
    </source>
</evidence>
<dbReference type="PROSITE" id="PS00878">
    <property type="entry name" value="ODR_DC_2_1"/>
    <property type="match status" value="1"/>
</dbReference>
<keyword evidence="2 5" id="KW-0210">Decarboxylase</keyword>
<reference evidence="10 11" key="1">
    <citation type="submission" date="2017-05" db="EMBL/GenBank/DDBJ databases">
        <authorList>
            <person name="Varghese N."/>
            <person name="Submissions S."/>
        </authorList>
    </citation>
    <scope>NUCLEOTIDE SEQUENCE [LARGE SCALE GENOMIC DNA]</scope>
    <source>
        <strain evidence="10 11">DSM 15522</strain>
    </source>
</reference>
<feature type="modified residue" description="N6-(pyridoxal phosphate)lysine" evidence="5">
    <location>
        <position position="64"/>
    </location>
</feature>
<dbReference type="InterPro" id="IPR029066">
    <property type="entry name" value="PLP-binding_barrel"/>
</dbReference>
<evidence type="ECO:0000259" key="9">
    <source>
        <dbReference type="Pfam" id="PF02784"/>
    </source>
</evidence>
<keyword evidence="11" id="KW-1185">Reference proteome</keyword>
<keyword evidence="4 5" id="KW-0456">Lyase</keyword>
<comment type="similarity">
    <text evidence="5">Belongs to the Orn/Lys/Arg decarboxylase class-II family. LysA subfamily.</text>
</comment>
<comment type="catalytic activity">
    <reaction evidence="5 7">
        <text>meso-2,6-diaminopimelate + H(+) = L-lysine + CO2</text>
        <dbReference type="Rhea" id="RHEA:15101"/>
        <dbReference type="ChEBI" id="CHEBI:15378"/>
        <dbReference type="ChEBI" id="CHEBI:16526"/>
        <dbReference type="ChEBI" id="CHEBI:32551"/>
        <dbReference type="ChEBI" id="CHEBI:57791"/>
        <dbReference type="EC" id="4.1.1.20"/>
    </reaction>
</comment>
<protein>
    <recommendedName>
        <fullName evidence="5 6">Diaminopimelate decarboxylase</fullName>
        <shortName evidence="5">DAP decarboxylase</shortName>
        <shortName evidence="5">DAPDC</shortName>
        <ecNumber evidence="5 6">4.1.1.20</ecNumber>
    </recommendedName>
</protein>
<evidence type="ECO:0000256" key="3">
    <source>
        <dbReference type="ARBA" id="ARBA00022898"/>
    </source>
</evidence>
<name>A0ABY1NTQ5_9BACT</name>
<dbReference type="PROSITE" id="PS00879">
    <property type="entry name" value="ODR_DC_2_2"/>
    <property type="match status" value="1"/>
</dbReference>
<evidence type="ECO:0000256" key="2">
    <source>
        <dbReference type="ARBA" id="ARBA00022793"/>
    </source>
</evidence>
<feature type="binding site" evidence="5">
    <location>
        <position position="317"/>
    </location>
    <ligand>
        <name>substrate</name>
    </ligand>
</feature>
<feature type="binding site" evidence="5">
    <location>
        <position position="243"/>
    </location>
    <ligand>
        <name>pyridoxal 5'-phosphate</name>
        <dbReference type="ChEBI" id="CHEBI:597326"/>
    </ligand>
</feature>
<evidence type="ECO:0000256" key="4">
    <source>
        <dbReference type="ARBA" id="ARBA00023239"/>
    </source>
</evidence>
<dbReference type="Gene3D" id="3.20.20.10">
    <property type="entry name" value="Alanine racemase"/>
    <property type="match status" value="1"/>
</dbReference>
<comment type="cofactor">
    <cofactor evidence="1 5 7">
        <name>pyridoxal 5'-phosphate</name>
        <dbReference type="ChEBI" id="CHEBI:597326"/>
    </cofactor>
</comment>
<dbReference type="InterPro" id="IPR009006">
    <property type="entry name" value="Ala_racemase/Decarboxylase_C"/>
</dbReference>
<dbReference type="PRINTS" id="PR01179">
    <property type="entry name" value="ODADCRBXLASE"/>
</dbReference>
<comment type="caution">
    <text evidence="10">The sequence shown here is derived from an EMBL/GenBank/DDBJ whole genome shotgun (WGS) entry which is preliminary data.</text>
</comment>
<dbReference type="InterPro" id="IPR022643">
    <property type="entry name" value="De-COase2_C"/>
</dbReference>
<comment type="function">
    <text evidence="5">Specifically catalyzes the decarboxylation of meso-diaminopimelate (meso-DAP) to L-lysine.</text>
</comment>
<accession>A0ABY1NTQ5</accession>
<keyword evidence="5 7" id="KW-0457">Lysine biosynthesis</keyword>
<dbReference type="NCBIfam" id="TIGR01048">
    <property type="entry name" value="lysA"/>
    <property type="match status" value="1"/>
</dbReference>
<dbReference type="PANTHER" id="PTHR43727">
    <property type="entry name" value="DIAMINOPIMELATE DECARBOXYLASE"/>
    <property type="match status" value="1"/>
</dbReference>
<dbReference type="Gene3D" id="2.40.37.10">
    <property type="entry name" value="Lyase, Ornithine Decarboxylase, Chain A, domain 1"/>
    <property type="match status" value="1"/>
</dbReference>
<feature type="domain" description="Orn/DAP/Arg decarboxylase 2 N-terminal" evidence="9">
    <location>
        <begin position="46"/>
        <end position="284"/>
    </location>
</feature>
<feature type="binding site" evidence="5">
    <location>
        <position position="281"/>
    </location>
    <ligand>
        <name>substrate</name>
    </ligand>
</feature>
<sequence length="422" mass="46652">MSEIYPYLKYVEKNLHFENVNLKDLALKEGTPLYVYSKNALLYWFNEFDSAFREINHITCFAVKSCSNVNILSILREAGAGADTVSAGEIFRSLTAGIDPKKIVFAGVGKREDEIEYAIEKDILLINVESESELKTVEKVAGKLQKNVSIAFRVNPEVDAGTHPYISTGLKTSKFGINYEEAIDLYKLAANSKWLNPKGIHFHIGSQITDISAFEEAAKKIANLVKELHSIGIEIEYFDAGGGLGINYNPSIPPIPSKALAEKLIPIVKEIGCTLILEPGRRISGNAGILLTKVIYVKERDEKLFYIVDAGMNDLSRPSLYKAYHHIVPVEEKNGIVKKADVVGPICETGDILAEGRELPELKEGDVIAVLSAGAYGFSMSSNYNSRPRAAEILVDSNTYRIIRQRETLGDLIARETLPPVK</sequence>
<evidence type="ECO:0000256" key="6">
    <source>
        <dbReference type="NCBIfam" id="TIGR01048"/>
    </source>
</evidence>
<organism evidence="10 11">
    <name type="scientific">Desulfurobacterium pacificum</name>
    <dbReference type="NCBI Taxonomy" id="240166"/>
    <lineage>
        <taxon>Bacteria</taxon>
        <taxon>Pseudomonadati</taxon>
        <taxon>Aquificota</taxon>
        <taxon>Aquificia</taxon>
        <taxon>Desulfurobacteriales</taxon>
        <taxon>Desulfurobacteriaceae</taxon>
        <taxon>Desulfurobacterium</taxon>
    </lineage>
</organism>
<gene>
    <name evidence="5" type="primary">lysA</name>
    <name evidence="10" type="ORF">SAMN06265339_1553</name>
</gene>
<dbReference type="SUPFAM" id="SSF51419">
    <property type="entry name" value="PLP-binding barrel"/>
    <property type="match status" value="1"/>
</dbReference>
<dbReference type="Proteomes" id="UP001157911">
    <property type="component" value="Unassembled WGS sequence"/>
</dbReference>
<dbReference type="Pfam" id="PF00278">
    <property type="entry name" value="Orn_DAP_Arg_deC"/>
    <property type="match status" value="1"/>
</dbReference>
<dbReference type="EC" id="4.1.1.20" evidence="5 6"/>
<evidence type="ECO:0000313" key="11">
    <source>
        <dbReference type="Proteomes" id="UP001157911"/>
    </source>
</evidence>
<dbReference type="CDD" id="cd06828">
    <property type="entry name" value="PLPDE_III_DapDC"/>
    <property type="match status" value="1"/>
</dbReference>
<dbReference type="PANTHER" id="PTHR43727:SF2">
    <property type="entry name" value="GROUP IV DECARBOXYLASE"/>
    <property type="match status" value="1"/>
</dbReference>
<dbReference type="Pfam" id="PF02784">
    <property type="entry name" value="Orn_Arg_deC_N"/>
    <property type="match status" value="1"/>
</dbReference>
<dbReference type="InterPro" id="IPR022644">
    <property type="entry name" value="De-COase2_N"/>
</dbReference>
<proteinExistence type="inferred from homology"/>
<feature type="domain" description="Orn/DAP/Arg decarboxylase 2 C-terminal" evidence="8">
    <location>
        <begin position="34"/>
        <end position="374"/>
    </location>
</feature>
<evidence type="ECO:0000313" key="10">
    <source>
        <dbReference type="EMBL" id="SMP17729.1"/>
    </source>
</evidence>
<dbReference type="InterPro" id="IPR022657">
    <property type="entry name" value="De-COase2_CS"/>
</dbReference>
<dbReference type="InterPro" id="IPR022653">
    <property type="entry name" value="De-COase2_pyr-phos_BS"/>
</dbReference>
<comment type="pathway">
    <text evidence="5 7">Amino-acid biosynthesis; L-lysine biosynthesis via DAP pathway; L-lysine from DL-2,6-diaminopimelate: step 1/1.</text>
</comment>
<feature type="binding site" evidence="5">
    <location>
        <position position="321"/>
    </location>
    <ligand>
        <name>substrate</name>
    </ligand>
</feature>
<feature type="binding site" evidence="5">
    <location>
        <position position="376"/>
    </location>
    <ligand>
        <name>substrate</name>
    </ligand>
</feature>
<dbReference type="InterPro" id="IPR002986">
    <property type="entry name" value="DAP_deCOOHase_LysA"/>
</dbReference>
<evidence type="ECO:0000256" key="1">
    <source>
        <dbReference type="ARBA" id="ARBA00001933"/>
    </source>
</evidence>
<keyword evidence="3 5" id="KW-0663">Pyridoxal phosphate</keyword>
<keyword evidence="5" id="KW-0028">Amino-acid biosynthesis</keyword>
<dbReference type="HAMAP" id="MF_02120">
    <property type="entry name" value="LysA"/>
    <property type="match status" value="1"/>
</dbReference>